<evidence type="ECO:0000256" key="4">
    <source>
        <dbReference type="ARBA" id="ARBA00022989"/>
    </source>
</evidence>
<evidence type="ECO:0000256" key="3">
    <source>
        <dbReference type="ARBA" id="ARBA00022692"/>
    </source>
</evidence>
<feature type="transmembrane region" description="Helical" evidence="6">
    <location>
        <begin position="6"/>
        <end position="26"/>
    </location>
</feature>
<feature type="transmembrane region" description="Helical" evidence="6">
    <location>
        <begin position="177"/>
        <end position="199"/>
    </location>
</feature>
<feature type="transmembrane region" description="Helical" evidence="6">
    <location>
        <begin position="105"/>
        <end position="126"/>
    </location>
</feature>
<keyword evidence="2" id="KW-1003">Cell membrane</keyword>
<keyword evidence="5 6" id="KW-0472">Membrane</keyword>
<dbReference type="Proteomes" id="UP001330434">
    <property type="component" value="Chromosome"/>
</dbReference>
<evidence type="ECO:0000256" key="2">
    <source>
        <dbReference type="ARBA" id="ARBA00022475"/>
    </source>
</evidence>
<dbReference type="EMBL" id="CP133270">
    <property type="protein sequence ID" value="WVX67685.1"/>
    <property type="molecule type" value="Genomic_DNA"/>
</dbReference>
<feature type="transmembrane region" description="Helical" evidence="6">
    <location>
        <begin position="60"/>
        <end position="84"/>
    </location>
</feature>
<reference evidence="7 8" key="1">
    <citation type="journal article" date="2024" name="Environ. Microbiol.">
        <title>Novel evolutionary insights on the interactions of the Holosporales (Alphaproteobacteria) with eukaryotic hosts from comparative genomics.</title>
        <authorList>
            <person name="Giovannini M."/>
            <person name="Petroni G."/>
            <person name="Castelli M."/>
        </authorList>
    </citation>
    <scope>NUCLEOTIDE SEQUENCE [LARGE SCALE GENOMIC DNA]</scope>
    <source>
        <strain evidence="7 8">US_Bl 15I1</strain>
    </source>
</reference>
<sequence length="206" mass="22653">MSSYWIGCGISAGLIMAIGAQNAFVLKQGILKQHVLLTVLFCAFSDAILVGLGVGGFGQLILSIEGLLPVAKWGGAIFLAYYGFKSFRSAWRSSSLQVDMHQIAPHYREVILSLFAFTYLNPHVYLDTVVLLGSISAQFGNEERLWFGYGAVTASFLWFFALGYGARALEPLFAKPVAWKILDILIGMMKWALSLSLVWPESDCLV</sequence>
<feature type="transmembrane region" description="Helical" evidence="6">
    <location>
        <begin position="146"/>
        <end position="165"/>
    </location>
</feature>
<evidence type="ECO:0000256" key="6">
    <source>
        <dbReference type="SAM" id="Phobius"/>
    </source>
</evidence>
<keyword evidence="8" id="KW-1185">Reference proteome</keyword>
<evidence type="ECO:0000313" key="7">
    <source>
        <dbReference type="EMBL" id="WVX67685.1"/>
    </source>
</evidence>
<dbReference type="InterPro" id="IPR001123">
    <property type="entry name" value="LeuE-type"/>
</dbReference>
<comment type="subcellular location">
    <subcellularLocation>
        <location evidence="1">Cell membrane</location>
        <topology evidence="1">Multi-pass membrane protein</topology>
    </subcellularLocation>
</comment>
<organism evidence="7 8">
    <name type="scientific">Candidatus Bealeia paramacronuclearis</name>
    <dbReference type="NCBI Taxonomy" id="1921001"/>
    <lineage>
        <taxon>Bacteria</taxon>
        <taxon>Pseudomonadati</taxon>
        <taxon>Pseudomonadota</taxon>
        <taxon>Alphaproteobacteria</taxon>
        <taxon>Holosporales</taxon>
        <taxon>Holosporaceae</taxon>
        <taxon>Candidatus Bealeia</taxon>
    </lineage>
</organism>
<dbReference type="PANTHER" id="PTHR30086">
    <property type="entry name" value="ARGININE EXPORTER PROTEIN ARGO"/>
    <property type="match status" value="1"/>
</dbReference>
<keyword evidence="4 6" id="KW-1133">Transmembrane helix</keyword>
<evidence type="ECO:0000256" key="1">
    <source>
        <dbReference type="ARBA" id="ARBA00004651"/>
    </source>
</evidence>
<proteinExistence type="predicted"/>
<evidence type="ECO:0000256" key="5">
    <source>
        <dbReference type="ARBA" id="ARBA00023136"/>
    </source>
</evidence>
<dbReference type="RefSeq" id="WP_331256572.1">
    <property type="nucleotide sequence ID" value="NZ_CP133270.1"/>
</dbReference>
<dbReference type="PANTHER" id="PTHR30086:SF20">
    <property type="entry name" value="ARGININE EXPORTER PROTEIN ARGO-RELATED"/>
    <property type="match status" value="1"/>
</dbReference>
<feature type="transmembrane region" description="Helical" evidence="6">
    <location>
        <begin position="35"/>
        <end position="54"/>
    </location>
</feature>
<gene>
    <name evidence="7" type="ORF">Bealeia1_01901</name>
</gene>
<evidence type="ECO:0000313" key="8">
    <source>
        <dbReference type="Proteomes" id="UP001330434"/>
    </source>
</evidence>
<accession>A0ABZ2C814</accession>
<protein>
    <submittedName>
        <fullName evidence="7">LysE/ArgO family amino acid transporter</fullName>
    </submittedName>
</protein>
<name>A0ABZ2C814_9PROT</name>
<dbReference type="Pfam" id="PF01810">
    <property type="entry name" value="LysE"/>
    <property type="match status" value="1"/>
</dbReference>
<keyword evidence="3 6" id="KW-0812">Transmembrane</keyword>